<keyword evidence="1" id="KW-0812">Transmembrane</keyword>
<dbReference type="EMBL" id="AUZX01009838">
    <property type="protein sequence ID" value="EQD50434.1"/>
    <property type="molecule type" value="Genomic_DNA"/>
</dbReference>
<evidence type="ECO:0000313" key="2">
    <source>
        <dbReference type="EMBL" id="EQD50434.1"/>
    </source>
</evidence>
<keyword evidence="2" id="KW-0966">Cell projection</keyword>
<keyword evidence="2" id="KW-0282">Flagellum</keyword>
<sequence length="247" mass="25391">MNKVIKRGVVKLHKLFSLKADSNAETGIGTLIVFIAMVLVAAVAAAVLVTTAGNLQTRATATGTQTTNQVSTGLVISSIWGNNSYKGTAAESGNITQLAIIVQPNSGSGDINLANTTISITYQGNSAILTYDSAAFNNVANTSSTSSSGTTNLFGNYFKPLNVVAKAQFGVLVLKDVSSSFIANYPVLAQGDEVAILINITAVFSLTGSGLKPGQLVVGSIVPQSGATALIQFTTPLAYTSKVLQLA</sequence>
<gene>
    <name evidence="2" type="ORF">B1A_13452</name>
</gene>
<proteinExistence type="predicted"/>
<keyword evidence="1" id="KW-0472">Membrane</keyword>
<dbReference type="GO" id="GO:0097588">
    <property type="term" value="P:archaeal or bacterial-type flagellum-dependent cell motility"/>
    <property type="evidence" value="ECO:0007669"/>
    <property type="project" value="InterPro"/>
</dbReference>
<dbReference type="NCBIfam" id="TIGR02537">
    <property type="entry name" value="arch_flag_Nterm"/>
    <property type="match status" value="1"/>
</dbReference>
<organism evidence="2">
    <name type="scientific">mine drainage metagenome</name>
    <dbReference type="NCBI Taxonomy" id="410659"/>
    <lineage>
        <taxon>unclassified sequences</taxon>
        <taxon>metagenomes</taxon>
        <taxon>ecological metagenomes</taxon>
    </lineage>
</organism>
<reference evidence="2" key="2">
    <citation type="journal article" date="2014" name="ISME J.">
        <title>Microbial stratification in low pH oxic and suboxic macroscopic growths along an acid mine drainage.</title>
        <authorList>
            <person name="Mendez-Garcia C."/>
            <person name="Mesa V."/>
            <person name="Sprenger R.R."/>
            <person name="Richter M."/>
            <person name="Diez M.S."/>
            <person name="Solano J."/>
            <person name="Bargiela R."/>
            <person name="Golyshina O.V."/>
            <person name="Manteca A."/>
            <person name="Ramos J.L."/>
            <person name="Gallego J.R."/>
            <person name="Llorente I."/>
            <person name="Martins Dos Santos V.A."/>
            <person name="Jensen O.N."/>
            <person name="Pelaez A.I."/>
            <person name="Sanchez J."/>
            <person name="Ferrer M."/>
        </authorList>
    </citation>
    <scope>NUCLEOTIDE SEQUENCE</scope>
</reference>
<keyword evidence="1" id="KW-1133">Transmembrane helix</keyword>
<reference evidence="2" key="1">
    <citation type="submission" date="2013-08" db="EMBL/GenBank/DDBJ databases">
        <authorList>
            <person name="Mendez C."/>
            <person name="Richter M."/>
            <person name="Ferrer M."/>
            <person name="Sanchez J."/>
        </authorList>
    </citation>
    <scope>NUCLEOTIDE SEQUENCE</scope>
</reference>
<dbReference type="InterPro" id="IPR013373">
    <property type="entry name" value="Flagellin/pilin_N_arc"/>
</dbReference>
<keyword evidence="2" id="KW-0969">Cilium</keyword>
<comment type="caution">
    <text evidence="2">The sequence shown here is derived from an EMBL/GenBank/DDBJ whole genome shotgun (WGS) entry which is preliminary data.</text>
</comment>
<dbReference type="Pfam" id="PF01917">
    <property type="entry name" value="Flagellin_arch-type"/>
    <property type="match status" value="1"/>
</dbReference>
<dbReference type="InterPro" id="IPR002774">
    <property type="entry name" value="Flagellin_arc-type"/>
</dbReference>
<accession>T1BBR4</accession>
<dbReference type="AlphaFoldDB" id="T1BBR4"/>
<dbReference type="PANTHER" id="PTHR35903:SF1">
    <property type="entry name" value="FLAGELLIN B1"/>
    <property type="match status" value="1"/>
</dbReference>
<dbReference type="PANTHER" id="PTHR35903">
    <property type="entry name" value="FLAGELLIN B1"/>
    <property type="match status" value="1"/>
</dbReference>
<evidence type="ECO:0000256" key="1">
    <source>
        <dbReference type="SAM" id="Phobius"/>
    </source>
</evidence>
<feature type="transmembrane region" description="Helical" evidence="1">
    <location>
        <begin position="28"/>
        <end position="49"/>
    </location>
</feature>
<protein>
    <submittedName>
        <fullName evidence="2">Flagellin</fullName>
    </submittedName>
</protein>
<dbReference type="NCBIfam" id="NF006325">
    <property type="entry name" value="PRK08541.1"/>
    <property type="match status" value="1"/>
</dbReference>
<dbReference type="GO" id="GO:0005198">
    <property type="term" value="F:structural molecule activity"/>
    <property type="evidence" value="ECO:0007669"/>
    <property type="project" value="InterPro"/>
</dbReference>
<name>T1BBR4_9ZZZZ</name>